<organism evidence="8 9">
    <name type="scientific">Paeniroseomonas aquatica</name>
    <dbReference type="NCBI Taxonomy" id="373043"/>
    <lineage>
        <taxon>Bacteria</taxon>
        <taxon>Pseudomonadati</taxon>
        <taxon>Pseudomonadota</taxon>
        <taxon>Alphaproteobacteria</taxon>
        <taxon>Acetobacterales</taxon>
        <taxon>Acetobacteraceae</taxon>
        <taxon>Paeniroseomonas</taxon>
    </lineage>
</organism>
<sequence length="420" mass="43558">MAFRGLAAFGALGRALSHRDARLFFAASLTSWTGLWVHRIAVTWLAWEMTRSAFWVGMVAFCDLAPAVIFSPIAGAVADRMDRVKLTMASQAVIATEAATVGLLIATGNLTIGLLLTLEMCSGIASSFAQPARQSLMPGLVPRTDLPAAVACNSLCFNVARFIGPAIAGPLIAFGGVAPAVFLNSAAYLIATFTMPMLRVAAEARRGHAPERSIWADAVAGFRYAGSHPGIGPLLGFAAVASILMRGVQEILPPFVERLFSRGPDGLALLTASIGIGALFSGLWVASRGRLTGAVALAVGAVGCQAIFTIGFVATSWFPLALACAMLMGAAGSVHGISTQTLVQNAADPAMRGRVLSLWGMITRACPASGALALGTAGEFLGLRLPTILAMLASLLVVAWGLKRLPVMVAVLEGRRETAG</sequence>
<dbReference type="PANTHER" id="PTHR23513:SF11">
    <property type="entry name" value="STAPHYLOFERRIN A TRANSPORTER"/>
    <property type="match status" value="1"/>
</dbReference>
<dbReference type="InterPro" id="IPR036259">
    <property type="entry name" value="MFS_trans_sf"/>
</dbReference>
<keyword evidence="3" id="KW-1003">Cell membrane</keyword>
<dbReference type="SUPFAM" id="SSF103473">
    <property type="entry name" value="MFS general substrate transporter"/>
    <property type="match status" value="1"/>
</dbReference>
<feature type="transmembrane region" description="Helical" evidence="7">
    <location>
        <begin position="293"/>
        <end position="314"/>
    </location>
</feature>
<dbReference type="PANTHER" id="PTHR23513">
    <property type="entry name" value="INTEGRAL MEMBRANE EFFLUX PROTEIN-RELATED"/>
    <property type="match status" value="1"/>
</dbReference>
<feature type="transmembrane region" description="Helical" evidence="7">
    <location>
        <begin position="268"/>
        <end position="286"/>
    </location>
</feature>
<keyword evidence="2" id="KW-0813">Transport</keyword>
<keyword evidence="5 7" id="KW-1133">Transmembrane helix</keyword>
<feature type="transmembrane region" description="Helical" evidence="7">
    <location>
        <begin position="98"/>
        <end position="118"/>
    </location>
</feature>
<comment type="subcellular location">
    <subcellularLocation>
        <location evidence="1">Cell membrane</location>
        <topology evidence="1">Multi-pass membrane protein</topology>
    </subcellularLocation>
</comment>
<evidence type="ECO:0000256" key="6">
    <source>
        <dbReference type="ARBA" id="ARBA00023136"/>
    </source>
</evidence>
<comment type="caution">
    <text evidence="8">The sequence shown here is derived from an EMBL/GenBank/DDBJ whole genome shotgun (WGS) entry which is preliminary data.</text>
</comment>
<evidence type="ECO:0000256" key="1">
    <source>
        <dbReference type="ARBA" id="ARBA00004651"/>
    </source>
</evidence>
<dbReference type="CDD" id="cd06173">
    <property type="entry name" value="MFS_MefA_like"/>
    <property type="match status" value="1"/>
</dbReference>
<evidence type="ECO:0000256" key="2">
    <source>
        <dbReference type="ARBA" id="ARBA00022448"/>
    </source>
</evidence>
<evidence type="ECO:0000313" key="8">
    <source>
        <dbReference type="EMBL" id="MDN3563786.1"/>
    </source>
</evidence>
<evidence type="ECO:0000256" key="3">
    <source>
        <dbReference type="ARBA" id="ARBA00022475"/>
    </source>
</evidence>
<feature type="transmembrane region" description="Helical" evidence="7">
    <location>
        <begin position="23"/>
        <end position="47"/>
    </location>
</feature>
<protein>
    <submittedName>
        <fullName evidence="8">MFS transporter</fullName>
    </submittedName>
</protein>
<proteinExistence type="predicted"/>
<dbReference type="Proteomes" id="UP001529369">
    <property type="component" value="Unassembled WGS sequence"/>
</dbReference>
<keyword evidence="4 7" id="KW-0812">Transmembrane</keyword>
<dbReference type="Pfam" id="PF05977">
    <property type="entry name" value="MFS_3"/>
    <property type="match status" value="1"/>
</dbReference>
<dbReference type="RefSeq" id="WP_290315542.1">
    <property type="nucleotide sequence ID" value="NZ_JAUFPN010000042.1"/>
</dbReference>
<reference evidence="9" key="1">
    <citation type="journal article" date="2019" name="Int. J. Syst. Evol. Microbiol.">
        <title>The Global Catalogue of Microorganisms (GCM) 10K type strain sequencing project: providing services to taxonomists for standard genome sequencing and annotation.</title>
        <authorList>
            <consortium name="The Broad Institute Genomics Platform"/>
            <consortium name="The Broad Institute Genome Sequencing Center for Infectious Disease"/>
            <person name="Wu L."/>
            <person name="Ma J."/>
        </authorList>
    </citation>
    <scope>NUCLEOTIDE SEQUENCE [LARGE SCALE GENOMIC DNA]</scope>
    <source>
        <strain evidence="9">CECT 7131</strain>
    </source>
</reference>
<keyword evidence="9" id="KW-1185">Reference proteome</keyword>
<feature type="transmembrane region" description="Helical" evidence="7">
    <location>
        <begin position="383"/>
        <end position="402"/>
    </location>
</feature>
<feature type="transmembrane region" description="Helical" evidence="7">
    <location>
        <begin position="167"/>
        <end position="191"/>
    </location>
</feature>
<evidence type="ECO:0000256" key="5">
    <source>
        <dbReference type="ARBA" id="ARBA00022989"/>
    </source>
</evidence>
<evidence type="ECO:0000313" key="9">
    <source>
        <dbReference type="Proteomes" id="UP001529369"/>
    </source>
</evidence>
<evidence type="ECO:0000256" key="4">
    <source>
        <dbReference type="ARBA" id="ARBA00022692"/>
    </source>
</evidence>
<dbReference type="EMBL" id="JAUFPN010000042">
    <property type="protein sequence ID" value="MDN3563786.1"/>
    <property type="molecule type" value="Genomic_DNA"/>
</dbReference>
<feature type="transmembrane region" description="Helical" evidence="7">
    <location>
        <begin position="231"/>
        <end position="248"/>
    </location>
</feature>
<keyword evidence="6 7" id="KW-0472">Membrane</keyword>
<evidence type="ECO:0000256" key="7">
    <source>
        <dbReference type="SAM" id="Phobius"/>
    </source>
</evidence>
<name>A0ABT8A289_9PROT</name>
<accession>A0ABT8A289</accession>
<feature type="transmembrane region" description="Helical" evidence="7">
    <location>
        <begin position="53"/>
        <end position="77"/>
    </location>
</feature>
<dbReference type="InterPro" id="IPR010290">
    <property type="entry name" value="TM_effector"/>
</dbReference>
<dbReference type="Gene3D" id="1.20.1250.20">
    <property type="entry name" value="MFS general substrate transporter like domains"/>
    <property type="match status" value="1"/>
</dbReference>
<gene>
    <name evidence="8" type="ORF">QWZ14_05275</name>
</gene>